<evidence type="ECO:0000313" key="4">
    <source>
        <dbReference type="Proteomes" id="UP000253094"/>
    </source>
</evidence>
<dbReference type="Proteomes" id="UP000253094">
    <property type="component" value="Unassembled WGS sequence"/>
</dbReference>
<dbReference type="PROSITE" id="PS51257">
    <property type="entry name" value="PROKAR_LIPOPROTEIN"/>
    <property type="match status" value="1"/>
</dbReference>
<accession>A0A367FJX2</accession>
<organism evidence="3 4">
    <name type="scientific">Sphaerisporangium album</name>
    <dbReference type="NCBI Taxonomy" id="509200"/>
    <lineage>
        <taxon>Bacteria</taxon>
        <taxon>Bacillati</taxon>
        <taxon>Actinomycetota</taxon>
        <taxon>Actinomycetes</taxon>
        <taxon>Streptosporangiales</taxon>
        <taxon>Streptosporangiaceae</taxon>
        <taxon>Sphaerisporangium</taxon>
    </lineage>
</organism>
<evidence type="ECO:0000313" key="3">
    <source>
        <dbReference type="EMBL" id="RCG29940.1"/>
    </source>
</evidence>
<keyword evidence="2" id="KW-0732">Signal</keyword>
<proteinExistence type="predicted"/>
<dbReference type="AlphaFoldDB" id="A0A367FJX2"/>
<feature type="compositionally biased region" description="Pro residues" evidence="1">
    <location>
        <begin position="35"/>
        <end position="50"/>
    </location>
</feature>
<evidence type="ECO:0000256" key="1">
    <source>
        <dbReference type="SAM" id="MobiDB-lite"/>
    </source>
</evidence>
<protein>
    <recommendedName>
        <fullName evidence="5">CBM2 domain-containing protein</fullName>
    </recommendedName>
</protein>
<name>A0A367FJX2_9ACTN</name>
<sequence>MRNNILKAAVVGAVLSSALTACSSPAPPVGTATPTPVPASPPPQVSPPKAIPNEPGQRKNVKQTSCAAVPGGWAAEGTAANRGTTPVTYSITVFFTTTAATVLDFAKTEVSVKPGEVAKWKASKNFEAPDKVLCPMPGITASRAQ</sequence>
<feature type="signal peptide" evidence="2">
    <location>
        <begin position="1"/>
        <end position="23"/>
    </location>
</feature>
<reference evidence="3 4" key="1">
    <citation type="submission" date="2018-06" db="EMBL/GenBank/DDBJ databases">
        <title>Sphaerisporangium craniellae sp. nov., isolated from a marine sponge in the South China Sea.</title>
        <authorList>
            <person name="Li L."/>
        </authorList>
    </citation>
    <scope>NUCLEOTIDE SEQUENCE [LARGE SCALE GENOMIC DNA]</scope>
    <source>
        <strain evidence="3 4">CCTCC AA 208026</strain>
    </source>
</reference>
<keyword evidence="4" id="KW-1185">Reference proteome</keyword>
<evidence type="ECO:0000256" key="2">
    <source>
        <dbReference type="SAM" id="SignalP"/>
    </source>
</evidence>
<feature type="chain" id="PRO_5039383912" description="CBM2 domain-containing protein" evidence="2">
    <location>
        <begin position="24"/>
        <end position="145"/>
    </location>
</feature>
<dbReference type="RefSeq" id="WP_114029883.1">
    <property type="nucleotide sequence ID" value="NZ_QOIL01000009.1"/>
</dbReference>
<dbReference type="EMBL" id="QOIL01000009">
    <property type="protein sequence ID" value="RCG29940.1"/>
    <property type="molecule type" value="Genomic_DNA"/>
</dbReference>
<evidence type="ECO:0008006" key="5">
    <source>
        <dbReference type="Google" id="ProtNLM"/>
    </source>
</evidence>
<gene>
    <name evidence="3" type="ORF">DQ384_17405</name>
</gene>
<comment type="caution">
    <text evidence="3">The sequence shown here is derived from an EMBL/GenBank/DDBJ whole genome shotgun (WGS) entry which is preliminary data.</text>
</comment>
<feature type="region of interest" description="Disordered" evidence="1">
    <location>
        <begin position="25"/>
        <end position="64"/>
    </location>
</feature>
<dbReference type="OrthoDB" id="4980934at2"/>